<evidence type="ECO:0000256" key="2">
    <source>
        <dbReference type="ARBA" id="ARBA00022645"/>
    </source>
</evidence>
<dbReference type="GO" id="GO:0004185">
    <property type="term" value="F:serine-type carboxypeptidase activity"/>
    <property type="evidence" value="ECO:0007669"/>
    <property type="project" value="UniProtKB-UniRule"/>
</dbReference>
<dbReference type="AlphaFoldDB" id="A0A2A9NYM1"/>
<keyword evidence="9" id="KW-1185">Reference proteome</keyword>
<reference evidence="8 9" key="1">
    <citation type="submission" date="2014-02" db="EMBL/GenBank/DDBJ databases">
        <title>Transposable element dynamics among asymbiotic and ectomycorrhizal Amanita fungi.</title>
        <authorList>
            <consortium name="DOE Joint Genome Institute"/>
            <person name="Hess J."/>
            <person name="Skrede I."/>
            <person name="Wolfe B."/>
            <person name="LaButti K."/>
            <person name="Ohm R.A."/>
            <person name="Grigoriev I.V."/>
            <person name="Pringle A."/>
        </authorList>
    </citation>
    <scope>NUCLEOTIDE SEQUENCE [LARGE SCALE GENOMIC DNA]</scope>
    <source>
        <strain evidence="8 9">SKay4041</strain>
    </source>
</reference>
<evidence type="ECO:0000256" key="1">
    <source>
        <dbReference type="ARBA" id="ARBA00009431"/>
    </source>
</evidence>
<dbReference type="InterPro" id="IPR018202">
    <property type="entry name" value="Ser_caboxypep_ser_AS"/>
</dbReference>
<comment type="similarity">
    <text evidence="1 7">Belongs to the peptidase S10 family.</text>
</comment>
<dbReference type="EC" id="3.4.16.-" evidence="7"/>
<protein>
    <recommendedName>
        <fullName evidence="7">Carboxypeptidase</fullName>
        <ecNumber evidence="7">3.4.16.-</ecNumber>
    </recommendedName>
</protein>
<dbReference type="InterPro" id="IPR001563">
    <property type="entry name" value="Peptidase_S10"/>
</dbReference>
<sequence>MLPSQNAVSTVAVQFFWTPLYTGYIDVNARHLFFYFFESRSDPDKDDVILWTNGGPGCSSAMGLFMELGPCRVLDEHGPKFHPYSWTSNANIFFIDQSVGVGFSYAEHGEIVSTTEEAAKDVAAFVVIFFEHFTKFKGRAFHMAGESYGGCYLPLFASAVYDQNPILVAAGMSAVNLTSVIIGNGFTDFQSTVLSHYDFGCISTSIPPVLDTSTCIKMQKMVPRCKTWFKKACQDGFDDINCGAAFKACFPVFFSPFRLSGLNPYDVTRKCKGVPENFCYDEVRHIVNYLDTPSVRSQLGVDPWFSGKNFELCAEDISQSFKDALDWSHPTQLYVAALLERGVKVLNYVGKYDSVCNWIGNERWSLELEWSGKEELSKQKLRVWLVNGKRAGHMRKTGPFTFAAIDGAGHMVSFHGKYKKCALHKFIRSL</sequence>
<dbReference type="InterPro" id="IPR029058">
    <property type="entry name" value="AB_hydrolase_fold"/>
</dbReference>
<dbReference type="STRING" id="703135.A0A2A9NYM1"/>
<dbReference type="EMBL" id="KZ301973">
    <property type="protein sequence ID" value="PFH53651.1"/>
    <property type="molecule type" value="Genomic_DNA"/>
</dbReference>
<dbReference type="OrthoDB" id="443318at2759"/>
<dbReference type="PANTHER" id="PTHR11802:SF113">
    <property type="entry name" value="SERINE CARBOXYPEPTIDASE CTSA-4.1"/>
    <property type="match status" value="1"/>
</dbReference>
<evidence type="ECO:0000313" key="8">
    <source>
        <dbReference type="EMBL" id="PFH53651.1"/>
    </source>
</evidence>
<gene>
    <name evidence="8" type="ORF">AMATHDRAFT_137282</name>
</gene>
<organism evidence="8 9">
    <name type="scientific">Amanita thiersii Skay4041</name>
    <dbReference type="NCBI Taxonomy" id="703135"/>
    <lineage>
        <taxon>Eukaryota</taxon>
        <taxon>Fungi</taxon>
        <taxon>Dikarya</taxon>
        <taxon>Basidiomycota</taxon>
        <taxon>Agaricomycotina</taxon>
        <taxon>Agaricomycetes</taxon>
        <taxon>Agaricomycetidae</taxon>
        <taxon>Agaricales</taxon>
        <taxon>Pluteineae</taxon>
        <taxon>Amanitaceae</taxon>
        <taxon>Amanita</taxon>
    </lineage>
</organism>
<keyword evidence="3 7" id="KW-0645">Protease</keyword>
<dbReference type="PRINTS" id="PR00724">
    <property type="entry name" value="CRBOXYPTASEC"/>
</dbReference>
<dbReference type="PROSITE" id="PS00131">
    <property type="entry name" value="CARBOXYPEPT_SER_SER"/>
    <property type="match status" value="1"/>
</dbReference>
<accession>A0A2A9NYM1</accession>
<dbReference type="Gene3D" id="1.10.287.410">
    <property type="match status" value="1"/>
</dbReference>
<dbReference type="Pfam" id="PF00450">
    <property type="entry name" value="Peptidase_S10"/>
    <property type="match status" value="1"/>
</dbReference>
<dbReference type="PANTHER" id="PTHR11802">
    <property type="entry name" value="SERINE PROTEASE FAMILY S10 SERINE CARBOXYPEPTIDASE"/>
    <property type="match status" value="1"/>
</dbReference>
<dbReference type="GO" id="GO:0000324">
    <property type="term" value="C:fungal-type vacuole"/>
    <property type="evidence" value="ECO:0007669"/>
    <property type="project" value="TreeGrafter"/>
</dbReference>
<evidence type="ECO:0000256" key="5">
    <source>
        <dbReference type="ARBA" id="ARBA00022801"/>
    </source>
</evidence>
<dbReference type="GO" id="GO:0006508">
    <property type="term" value="P:proteolysis"/>
    <property type="evidence" value="ECO:0007669"/>
    <property type="project" value="UniProtKB-KW"/>
</dbReference>
<evidence type="ECO:0000256" key="4">
    <source>
        <dbReference type="ARBA" id="ARBA00022729"/>
    </source>
</evidence>
<dbReference type="Proteomes" id="UP000242287">
    <property type="component" value="Unassembled WGS sequence"/>
</dbReference>
<evidence type="ECO:0000313" key="9">
    <source>
        <dbReference type="Proteomes" id="UP000242287"/>
    </source>
</evidence>
<evidence type="ECO:0000256" key="3">
    <source>
        <dbReference type="ARBA" id="ARBA00022670"/>
    </source>
</evidence>
<keyword evidence="5 7" id="KW-0378">Hydrolase</keyword>
<keyword evidence="4" id="KW-0732">Signal</keyword>
<dbReference type="Gene3D" id="3.40.50.1820">
    <property type="entry name" value="alpha/beta hydrolase"/>
    <property type="match status" value="1"/>
</dbReference>
<evidence type="ECO:0000256" key="6">
    <source>
        <dbReference type="ARBA" id="ARBA00023180"/>
    </source>
</evidence>
<keyword evidence="6" id="KW-0325">Glycoprotein</keyword>
<proteinExistence type="inferred from homology"/>
<evidence type="ECO:0000256" key="7">
    <source>
        <dbReference type="RuleBase" id="RU361156"/>
    </source>
</evidence>
<dbReference type="SUPFAM" id="SSF53474">
    <property type="entry name" value="alpha/beta-Hydrolases"/>
    <property type="match status" value="1"/>
</dbReference>
<name>A0A2A9NYM1_9AGAR</name>
<keyword evidence="2 7" id="KW-0121">Carboxypeptidase</keyword>